<dbReference type="Gene3D" id="1.25.40.20">
    <property type="entry name" value="Ankyrin repeat-containing domain"/>
    <property type="match status" value="1"/>
</dbReference>
<reference evidence="1 2" key="1">
    <citation type="submission" date="2016-07" db="EMBL/GenBank/DDBJ databases">
        <title>Multiple horizontal gene transfer events from other fungi enriched the ability of initially mycotrophic Trichoderma (Ascomycota) to feed on dead plant biomass.</title>
        <authorList>
            <consortium name="DOE Joint Genome Institute"/>
            <person name="Aerts A."/>
            <person name="Atanasova L."/>
            <person name="Chenthamara K."/>
            <person name="Zhang J."/>
            <person name="Grujic M."/>
            <person name="Henrissat B."/>
            <person name="Kuo A."/>
            <person name="Salamov A."/>
            <person name="Lipzen A."/>
            <person name="Labutti K."/>
            <person name="Barry K."/>
            <person name="Miao Y."/>
            <person name="Rahimi M.J."/>
            <person name="Shen Q."/>
            <person name="Grigoriev I.V."/>
            <person name="Kubicek C.P."/>
            <person name="Druzhinina I.S."/>
        </authorList>
    </citation>
    <scope>NUCLEOTIDE SEQUENCE [LARGE SCALE GENOMIC DNA]</scope>
    <source>
        <strain evidence="1 2">CBS 433.97</strain>
    </source>
</reference>
<evidence type="ECO:0000313" key="2">
    <source>
        <dbReference type="Proteomes" id="UP000240493"/>
    </source>
</evidence>
<protein>
    <submittedName>
        <fullName evidence="1">Uncharacterized protein</fullName>
    </submittedName>
</protein>
<dbReference type="InterPro" id="IPR036770">
    <property type="entry name" value="Ankyrin_rpt-contain_sf"/>
</dbReference>
<dbReference type="AlphaFoldDB" id="A0A2T3YRI0"/>
<sequence length="79" mass="8758">MKGSISPIALHRDACNGLVEIVKFLLAKHCAESDSKNKYSGLPLQVTTGNGQTEILIDKWHKKVAELLWATECKQNFSC</sequence>
<gene>
    <name evidence="1" type="ORF">M441DRAFT_62993</name>
</gene>
<dbReference type="Proteomes" id="UP000240493">
    <property type="component" value="Unassembled WGS sequence"/>
</dbReference>
<organism evidence="1 2">
    <name type="scientific">Trichoderma asperellum (strain ATCC 204424 / CBS 433.97 / NBRC 101777)</name>
    <dbReference type="NCBI Taxonomy" id="1042311"/>
    <lineage>
        <taxon>Eukaryota</taxon>
        <taxon>Fungi</taxon>
        <taxon>Dikarya</taxon>
        <taxon>Ascomycota</taxon>
        <taxon>Pezizomycotina</taxon>
        <taxon>Sordariomycetes</taxon>
        <taxon>Hypocreomycetidae</taxon>
        <taxon>Hypocreales</taxon>
        <taxon>Hypocreaceae</taxon>
        <taxon>Trichoderma</taxon>
    </lineage>
</organism>
<dbReference type="EMBL" id="KZ679280">
    <property type="protein sequence ID" value="PTB35134.1"/>
    <property type="molecule type" value="Genomic_DNA"/>
</dbReference>
<accession>A0A2T3YRI0</accession>
<dbReference type="SUPFAM" id="SSF48403">
    <property type="entry name" value="Ankyrin repeat"/>
    <property type="match status" value="1"/>
</dbReference>
<name>A0A2T3YRI0_TRIA4</name>
<keyword evidence="2" id="KW-1185">Reference proteome</keyword>
<proteinExistence type="predicted"/>
<evidence type="ECO:0000313" key="1">
    <source>
        <dbReference type="EMBL" id="PTB35134.1"/>
    </source>
</evidence>